<evidence type="ECO:0000313" key="3">
    <source>
        <dbReference type="EMBL" id="GBC99554.1"/>
    </source>
</evidence>
<dbReference type="EMBL" id="BEHT01000030">
    <property type="protein sequence ID" value="GBC99554.1"/>
    <property type="molecule type" value="Genomic_DNA"/>
</dbReference>
<dbReference type="PANTHER" id="PTHR42879">
    <property type="entry name" value="3-OXOACYL-(ACYL-CARRIER-PROTEIN) REDUCTASE"/>
    <property type="match status" value="1"/>
</dbReference>
<dbReference type="InterPro" id="IPR057326">
    <property type="entry name" value="KR_dom"/>
</dbReference>
<name>A0A2H5XEF8_9BACT</name>
<dbReference type="Pfam" id="PF13561">
    <property type="entry name" value="adh_short_C2"/>
    <property type="match status" value="1"/>
</dbReference>
<evidence type="ECO:0000313" key="4">
    <source>
        <dbReference type="Proteomes" id="UP000236173"/>
    </source>
</evidence>
<accession>A0A2H5XEF8</accession>
<dbReference type="CDD" id="cd05344">
    <property type="entry name" value="BKR_like_SDR_like"/>
    <property type="match status" value="1"/>
</dbReference>
<evidence type="ECO:0000256" key="1">
    <source>
        <dbReference type="ARBA" id="ARBA00006484"/>
    </source>
</evidence>
<dbReference type="GO" id="GO:0004316">
    <property type="term" value="F:3-oxoacyl-[acyl-carrier-protein] reductase (NADPH) activity"/>
    <property type="evidence" value="ECO:0007669"/>
    <property type="project" value="UniProtKB-EC"/>
</dbReference>
<comment type="caution">
    <text evidence="3">The sequence shown here is derived from an EMBL/GenBank/DDBJ whole genome shotgun (WGS) entry which is preliminary data.</text>
</comment>
<dbReference type="InterPro" id="IPR036291">
    <property type="entry name" value="NAD(P)-bd_dom_sf"/>
</dbReference>
<dbReference type="EC" id="1.1.1.100" evidence="3"/>
<gene>
    <name evidence="3" type="primary">fabG_5</name>
    <name evidence="3" type="ORF">HRbin17_02080</name>
</gene>
<dbReference type="SUPFAM" id="SSF51735">
    <property type="entry name" value="NAD(P)-binding Rossmann-fold domains"/>
    <property type="match status" value="1"/>
</dbReference>
<dbReference type="PANTHER" id="PTHR42879:SF6">
    <property type="entry name" value="NADPH-DEPENDENT REDUCTASE BACG"/>
    <property type="match status" value="1"/>
</dbReference>
<dbReference type="Gene3D" id="3.40.50.720">
    <property type="entry name" value="NAD(P)-binding Rossmann-like Domain"/>
    <property type="match status" value="1"/>
</dbReference>
<feature type="domain" description="Ketoreductase" evidence="2">
    <location>
        <begin position="8"/>
        <end position="194"/>
    </location>
</feature>
<comment type="similarity">
    <text evidence="1">Belongs to the short-chain dehydrogenases/reductases (SDR) family.</text>
</comment>
<dbReference type="PRINTS" id="PR00081">
    <property type="entry name" value="GDHRDH"/>
</dbReference>
<dbReference type="InterPro" id="IPR002347">
    <property type="entry name" value="SDR_fam"/>
</dbReference>
<reference evidence="4" key="1">
    <citation type="submission" date="2017-09" db="EMBL/GenBank/DDBJ databases">
        <title>Metaegenomics of thermophilic ammonia-oxidizing enrichment culture.</title>
        <authorList>
            <person name="Kato S."/>
            <person name="Suzuki K."/>
        </authorList>
    </citation>
    <scope>NUCLEOTIDE SEQUENCE [LARGE SCALE GENOMIC DNA]</scope>
</reference>
<dbReference type="SMART" id="SM00822">
    <property type="entry name" value="PKS_KR"/>
    <property type="match status" value="1"/>
</dbReference>
<dbReference type="AlphaFoldDB" id="A0A2H5XEF8"/>
<dbReference type="Proteomes" id="UP000236173">
    <property type="component" value="Unassembled WGS sequence"/>
</dbReference>
<proteinExistence type="inferred from homology"/>
<dbReference type="PRINTS" id="PR00080">
    <property type="entry name" value="SDRFAMILY"/>
</dbReference>
<dbReference type="InterPro" id="IPR050259">
    <property type="entry name" value="SDR"/>
</dbReference>
<keyword evidence="3" id="KW-0560">Oxidoreductase</keyword>
<evidence type="ECO:0000259" key="2">
    <source>
        <dbReference type="SMART" id="SM00822"/>
    </source>
</evidence>
<dbReference type="FunFam" id="3.40.50.720:FF:000084">
    <property type="entry name" value="Short-chain dehydrogenase reductase"/>
    <property type="match status" value="1"/>
</dbReference>
<organism evidence="3 4">
    <name type="scientific">Candidatus Fervidibacter japonicus</name>
    <dbReference type="NCBI Taxonomy" id="2035412"/>
    <lineage>
        <taxon>Bacteria</taxon>
        <taxon>Candidatus Fervidibacterota</taxon>
        <taxon>Candidatus Fervidibacter</taxon>
    </lineage>
</organism>
<sequence>MDLGLQGKIAVVTGGTKGIGWATAAWLAREGAQVAICARTTSDLERAAEEIAAATARRPFAMPCDVTDDEQVQRFFTAVLERFGTVHILVNNAGRAQPGHFDELTWQQWQDDLNVKLYAHIRCIKAVLPTMKAQRWGRIINMNSILGKQPSAAAICTSTWRAACIAFTKALADELAPYNITVNSVNLGTIVSDQLERRRQRVAPHLTLEEFADKTAKEMGIPLGRLGRPEEVAALVCFLASEHAGYITGAAVNIDGGAARFV</sequence>
<protein>
    <submittedName>
        <fullName evidence="3">3-oxoacyl-[acyl-carrier-protein] reductase FabG</fullName>
        <ecNumber evidence="3">1.1.1.100</ecNumber>
    </submittedName>
</protein>